<dbReference type="AlphaFoldDB" id="A0A1H3EMT2"/>
<proteinExistence type="predicted"/>
<dbReference type="RefSeq" id="WP_090231208.1">
    <property type="nucleotide sequence ID" value="NZ_FNNU01000006.1"/>
</dbReference>
<evidence type="ECO:0000313" key="2">
    <source>
        <dbReference type="EMBL" id="SDX80103.1"/>
    </source>
</evidence>
<protein>
    <recommendedName>
        <fullName evidence="1">DUF7694 domain-containing protein</fullName>
    </recommendedName>
</protein>
<accession>A0A1H3EMT2</accession>
<dbReference type="EMBL" id="FNNU01000006">
    <property type="protein sequence ID" value="SDX80103.1"/>
    <property type="molecule type" value="Genomic_DNA"/>
</dbReference>
<dbReference type="STRING" id="1007099.SAMN05216287_3797"/>
<gene>
    <name evidence="2" type="ORF">SAMN05216287_3797</name>
</gene>
<feature type="domain" description="DUF7694" evidence="1">
    <location>
        <begin position="52"/>
        <end position="119"/>
    </location>
</feature>
<evidence type="ECO:0000259" key="1">
    <source>
        <dbReference type="Pfam" id="PF24746"/>
    </source>
</evidence>
<sequence>MSLSRNERRALNRSNQSQPRYLAQVPRAAWPAHNQPSLIEVWRSRHYLVQVFDEAEGVQRLSVCRTSHNGDSWVDQITWDELMQCKRECGRGDRDALEVYPADRDVVNVANMRHLWLPPAPVPFAWRKR</sequence>
<reference evidence="3" key="1">
    <citation type="submission" date="2016-10" db="EMBL/GenBank/DDBJ databases">
        <authorList>
            <person name="Varghese N."/>
            <person name="Submissions S."/>
        </authorList>
    </citation>
    <scope>NUCLEOTIDE SEQUENCE [LARGE SCALE GENOMIC DNA]</scope>
    <source>
        <strain evidence="3">NRRL B-59562</strain>
    </source>
</reference>
<name>A0A1H3EMT2_9PSED</name>
<keyword evidence="3" id="KW-1185">Reference proteome</keyword>
<organism evidence="2 3">
    <name type="scientific">Pseudomonas kuykendallii</name>
    <dbReference type="NCBI Taxonomy" id="1007099"/>
    <lineage>
        <taxon>Bacteria</taxon>
        <taxon>Pseudomonadati</taxon>
        <taxon>Pseudomonadota</taxon>
        <taxon>Gammaproteobacteria</taxon>
        <taxon>Pseudomonadales</taxon>
        <taxon>Pseudomonadaceae</taxon>
        <taxon>Pseudomonas</taxon>
    </lineage>
</organism>
<dbReference type="InterPro" id="IPR056111">
    <property type="entry name" value="DUF7694"/>
</dbReference>
<dbReference type="Proteomes" id="UP000243778">
    <property type="component" value="Unassembled WGS sequence"/>
</dbReference>
<dbReference type="Pfam" id="PF24746">
    <property type="entry name" value="DUF7694"/>
    <property type="match status" value="1"/>
</dbReference>
<evidence type="ECO:0000313" key="3">
    <source>
        <dbReference type="Proteomes" id="UP000243778"/>
    </source>
</evidence>
<dbReference type="OrthoDB" id="2087742at2"/>